<feature type="binding site" evidence="9">
    <location>
        <position position="49"/>
    </location>
    <ligand>
        <name>ATP</name>
        <dbReference type="ChEBI" id="CHEBI:30616"/>
    </ligand>
</feature>
<sequence length="336" mass="38972">MESKMNNSNIINDSNVYKKYEIISPLGEGGYANVFKIKSKFNNKYYALKYLNIQNKNSEFERFTNEAHLIKNLNTEYVPKIFEFYKDTKEAYMVLELINGSLVSEKLKAHGRINVKDAVQIIKSIAYAVQEIHSHKIIHRDIKSDNIYITIDGKIKIIDFGISIEDDVDQQRFTRESSVACSPFFMAPEIVNRNKPINKSVDIYAIGILFYEMITGKVPFKGKTASETIKKHLSSEIPNPQSEVEEIPNSVVNIIYKALQKDPEKRYKNTLDLIFDLENSLNPKFLNQSLFNPKNLQEKKNFSWFIQSKFFLVFIFSFIALCFIGIFVLLHFFGVY</sequence>
<evidence type="ECO:0000256" key="7">
    <source>
        <dbReference type="ARBA" id="ARBA00047899"/>
    </source>
</evidence>
<dbReference type="STRING" id="262723.MS53_0121"/>
<keyword evidence="13" id="KW-1185">Reference proteome</keyword>
<dbReference type="GO" id="GO:0106310">
    <property type="term" value="F:protein serine kinase activity"/>
    <property type="evidence" value="ECO:0007669"/>
    <property type="project" value="RHEA"/>
</dbReference>
<evidence type="ECO:0000256" key="4">
    <source>
        <dbReference type="ARBA" id="ARBA00022741"/>
    </source>
</evidence>
<keyword evidence="10" id="KW-1133">Transmembrane helix</keyword>
<dbReference type="GO" id="GO:0035556">
    <property type="term" value="P:intracellular signal transduction"/>
    <property type="evidence" value="ECO:0007669"/>
    <property type="project" value="TreeGrafter"/>
</dbReference>
<gene>
    <name evidence="12" type="primary">pknB</name>
    <name evidence="12" type="ordered locus">MS53_0121</name>
</gene>
<protein>
    <recommendedName>
        <fullName evidence="1">non-specific serine/threonine protein kinase</fullName>
        <ecNumber evidence="1">2.7.11.1</ecNumber>
    </recommendedName>
</protein>
<dbReference type="InterPro" id="IPR050236">
    <property type="entry name" value="Ser_Thr_kinase_AGC"/>
</dbReference>
<evidence type="ECO:0000256" key="3">
    <source>
        <dbReference type="ARBA" id="ARBA00022679"/>
    </source>
</evidence>
<dbReference type="PROSITE" id="PS00108">
    <property type="entry name" value="PROTEIN_KINASE_ST"/>
    <property type="match status" value="1"/>
</dbReference>
<dbReference type="InterPro" id="IPR008271">
    <property type="entry name" value="Ser/Thr_kinase_AS"/>
</dbReference>
<dbReference type="AlphaFoldDB" id="Q4A6S9"/>
<evidence type="ECO:0000259" key="11">
    <source>
        <dbReference type="PROSITE" id="PS50011"/>
    </source>
</evidence>
<dbReference type="PROSITE" id="PS00107">
    <property type="entry name" value="PROTEIN_KINASE_ATP"/>
    <property type="match status" value="1"/>
</dbReference>
<dbReference type="Pfam" id="PF00069">
    <property type="entry name" value="Pkinase"/>
    <property type="match status" value="1"/>
</dbReference>
<dbReference type="PANTHER" id="PTHR24356">
    <property type="entry name" value="SERINE/THREONINE-PROTEIN KINASE"/>
    <property type="match status" value="1"/>
</dbReference>
<dbReference type="PANTHER" id="PTHR24356:SF1">
    <property type="entry name" value="SERINE_THREONINE-PROTEIN KINASE GREATWALL"/>
    <property type="match status" value="1"/>
</dbReference>
<dbReference type="eggNOG" id="COG0515">
    <property type="taxonomic scope" value="Bacteria"/>
</dbReference>
<dbReference type="GO" id="GO:0005524">
    <property type="term" value="F:ATP binding"/>
    <property type="evidence" value="ECO:0007669"/>
    <property type="project" value="UniProtKB-UniRule"/>
</dbReference>
<keyword evidence="4 9" id="KW-0547">Nucleotide-binding</keyword>
<keyword evidence="6 9" id="KW-0067">ATP-binding</keyword>
<keyword evidence="3 12" id="KW-0808">Transferase</keyword>
<keyword evidence="2" id="KW-0723">Serine/threonine-protein kinase</keyword>
<comment type="catalytic activity">
    <reaction evidence="8">
        <text>L-seryl-[protein] + ATP = O-phospho-L-seryl-[protein] + ADP + H(+)</text>
        <dbReference type="Rhea" id="RHEA:17989"/>
        <dbReference type="Rhea" id="RHEA-COMP:9863"/>
        <dbReference type="Rhea" id="RHEA-COMP:11604"/>
        <dbReference type="ChEBI" id="CHEBI:15378"/>
        <dbReference type="ChEBI" id="CHEBI:29999"/>
        <dbReference type="ChEBI" id="CHEBI:30616"/>
        <dbReference type="ChEBI" id="CHEBI:83421"/>
        <dbReference type="ChEBI" id="CHEBI:456216"/>
        <dbReference type="EC" id="2.7.11.1"/>
    </reaction>
</comment>
<keyword evidence="10" id="KW-0472">Membrane</keyword>
<accession>Q4A6S9</accession>
<evidence type="ECO:0000256" key="2">
    <source>
        <dbReference type="ARBA" id="ARBA00022527"/>
    </source>
</evidence>
<dbReference type="InterPro" id="IPR017441">
    <property type="entry name" value="Protein_kinase_ATP_BS"/>
</dbReference>
<dbReference type="Proteomes" id="UP000000549">
    <property type="component" value="Chromosome"/>
</dbReference>
<evidence type="ECO:0000313" key="13">
    <source>
        <dbReference type="Proteomes" id="UP000000549"/>
    </source>
</evidence>
<dbReference type="KEGG" id="msy:MS53_0121"/>
<feature type="domain" description="Protein kinase" evidence="11">
    <location>
        <begin position="20"/>
        <end position="285"/>
    </location>
</feature>
<dbReference type="EMBL" id="AE017245">
    <property type="protein sequence ID" value="AAZ43542.2"/>
    <property type="molecule type" value="Genomic_DNA"/>
</dbReference>
<keyword evidence="5 12" id="KW-0418">Kinase</keyword>
<dbReference type="CDD" id="cd14014">
    <property type="entry name" value="STKc_PknB_like"/>
    <property type="match status" value="1"/>
</dbReference>
<name>Q4A6S9_MYCS5</name>
<evidence type="ECO:0000313" key="12">
    <source>
        <dbReference type="EMBL" id="AAZ43542.2"/>
    </source>
</evidence>
<dbReference type="PROSITE" id="PS50011">
    <property type="entry name" value="PROTEIN_KINASE_DOM"/>
    <property type="match status" value="1"/>
</dbReference>
<dbReference type="GO" id="GO:0004674">
    <property type="term" value="F:protein serine/threonine kinase activity"/>
    <property type="evidence" value="ECO:0007669"/>
    <property type="project" value="UniProtKB-KW"/>
</dbReference>
<dbReference type="InterPro" id="IPR000719">
    <property type="entry name" value="Prot_kinase_dom"/>
</dbReference>
<keyword evidence="10" id="KW-0812">Transmembrane</keyword>
<reference evidence="12 13" key="1">
    <citation type="journal article" date="2005" name="J. Bacteriol.">
        <title>Swine and poultry pathogens: the complete genome sequences of two strains of Mycoplasma hyopneumoniae and a strain of Mycoplasma synoviae.</title>
        <authorList>
            <person name="Vasconcelos A.T."/>
            <person name="Ferreira H.B."/>
            <person name="Bizarro C.V."/>
            <person name="Bonatto S.L."/>
            <person name="Carvalho M.O."/>
            <person name="Pinto P.M."/>
            <person name="Almeida D.F."/>
            <person name="Almeida L.G."/>
            <person name="Almeida R."/>
            <person name="Alves-Filho L."/>
            <person name="Assuncao E.N."/>
            <person name="Azevedo V.A."/>
            <person name="Bogo M.R."/>
            <person name="Brigido M.M."/>
            <person name="Brocchi M."/>
            <person name="Burity H.A."/>
            <person name="Camargo A.A."/>
            <person name="Camargo S.S."/>
            <person name="Carepo M.S."/>
            <person name="Carraro D.M."/>
            <person name="de Mattos Cascardo J.C."/>
            <person name="Castro L.A."/>
            <person name="Cavalcanti G."/>
            <person name="Chemale G."/>
            <person name="Collevatti R.G."/>
            <person name="Cunha C.W."/>
            <person name="Dallagiovanna B."/>
            <person name="Dambros B.P."/>
            <person name="Dellagostin O.A."/>
            <person name="Falcao C."/>
            <person name="Fantinatti-Garboggini F."/>
            <person name="Felipe M.S."/>
            <person name="Fiorentin L."/>
            <person name="Franco G.R."/>
            <person name="Freitas N.S."/>
            <person name="Frias D."/>
            <person name="Grangeiro T.B."/>
            <person name="Grisard E.C."/>
            <person name="Guimaraes C.T."/>
            <person name="Hungria M."/>
            <person name="Jardim S.N."/>
            <person name="Krieger M.A."/>
            <person name="Laurino J.P."/>
            <person name="Lima L.F."/>
            <person name="Lopes M.I."/>
            <person name="Loreto E.L."/>
            <person name="Madeira H.M."/>
            <person name="Manfio G.P."/>
            <person name="Maranhao A.Q."/>
            <person name="Martinkovics C.T."/>
            <person name="Medeiros S.R."/>
            <person name="Moreira M.A."/>
            <person name="Neiva M."/>
            <person name="Ramalho-Neto C.E."/>
            <person name="Nicolas M.F."/>
            <person name="Oliveira S.C."/>
            <person name="Paixao R.F."/>
            <person name="Pedrosa F.O."/>
            <person name="Pena S.D."/>
            <person name="Pereira M."/>
            <person name="Pereira-Ferrari L."/>
            <person name="Piffer I."/>
            <person name="Pinto L.S."/>
            <person name="Potrich D.P."/>
            <person name="Salim A.C."/>
            <person name="Santos F.R."/>
            <person name="Schmitt R."/>
            <person name="Schneider M.P."/>
            <person name="Schrank A."/>
            <person name="Schrank I.S."/>
            <person name="Schuck A.F."/>
            <person name="Seuanez H.N."/>
            <person name="Silva D.W."/>
            <person name="Silva R."/>
            <person name="Silva S.C."/>
            <person name="Soares C.M."/>
            <person name="Souza K.R."/>
            <person name="Souza R.C."/>
            <person name="Staats C.C."/>
            <person name="Steffens M.B."/>
            <person name="Teixeira S.M."/>
            <person name="Urmenyi T.P."/>
            <person name="Vainstein M.H."/>
            <person name="Zuccherato L.W."/>
            <person name="Simpson A.J."/>
            <person name="Zaha A."/>
        </authorList>
    </citation>
    <scope>NUCLEOTIDE SEQUENCE [LARGE SCALE GENOMIC DNA]</scope>
    <source>
        <strain evidence="12 13">53</strain>
    </source>
</reference>
<evidence type="ECO:0000256" key="8">
    <source>
        <dbReference type="ARBA" id="ARBA00048679"/>
    </source>
</evidence>
<proteinExistence type="predicted"/>
<evidence type="ECO:0000256" key="9">
    <source>
        <dbReference type="PROSITE-ProRule" id="PRU10141"/>
    </source>
</evidence>
<dbReference type="EC" id="2.7.11.1" evidence="1"/>
<evidence type="ECO:0000256" key="10">
    <source>
        <dbReference type="SAM" id="Phobius"/>
    </source>
</evidence>
<dbReference type="HOGENOM" id="CLU_000288_63_44_14"/>
<dbReference type="Gene3D" id="1.10.510.10">
    <property type="entry name" value="Transferase(Phosphotransferase) domain 1"/>
    <property type="match status" value="1"/>
</dbReference>
<feature type="transmembrane region" description="Helical" evidence="10">
    <location>
        <begin position="310"/>
        <end position="333"/>
    </location>
</feature>
<comment type="catalytic activity">
    <reaction evidence="7">
        <text>L-threonyl-[protein] + ATP = O-phospho-L-threonyl-[protein] + ADP + H(+)</text>
        <dbReference type="Rhea" id="RHEA:46608"/>
        <dbReference type="Rhea" id="RHEA-COMP:11060"/>
        <dbReference type="Rhea" id="RHEA-COMP:11605"/>
        <dbReference type="ChEBI" id="CHEBI:15378"/>
        <dbReference type="ChEBI" id="CHEBI:30013"/>
        <dbReference type="ChEBI" id="CHEBI:30616"/>
        <dbReference type="ChEBI" id="CHEBI:61977"/>
        <dbReference type="ChEBI" id="CHEBI:456216"/>
        <dbReference type="EC" id="2.7.11.1"/>
    </reaction>
</comment>
<organism evidence="12 13">
    <name type="scientific">Mycoplasmopsis synoviae (strain 53)</name>
    <name type="common">Mycoplasma synoviae</name>
    <dbReference type="NCBI Taxonomy" id="262723"/>
    <lineage>
        <taxon>Bacteria</taxon>
        <taxon>Bacillati</taxon>
        <taxon>Mycoplasmatota</taxon>
        <taxon>Mycoplasmoidales</taxon>
        <taxon>Metamycoplasmataceae</taxon>
        <taxon>Mycoplasmopsis</taxon>
    </lineage>
</organism>
<evidence type="ECO:0000256" key="6">
    <source>
        <dbReference type="ARBA" id="ARBA00022840"/>
    </source>
</evidence>
<dbReference type="InterPro" id="IPR011009">
    <property type="entry name" value="Kinase-like_dom_sf"/>
</dbReference>
<evidence type="ECO:0000256" key="1">
    <source>
        <dbReference type="ARBA" id="ARBA00012513"/>
    </source>
</evidence>
<dbReference type="SUPFAM" id="SSF56112">
    <property type="entry name" value="Protein kinase-like (PK-like)"/>
    <property type="match status" value="1"/>
</dbReference>
<evidence type="ECO:0000256" key="5">
    <source>
        <dbReference type="ARBA" id="ARBA00022777"/>
    </source>
</evidence>
<dbReference type="SMART" id="SM00220">
    <property type="entry name" value="S_TKc"/>
    <property type="match status" value="1"/>
</dbReference>